<dbReference type="PANTHER" id="PTHR33540:SF1">
    <property type="entry name" value="N-ACETYLMURAMATE_N-ACETYLGLUCOSAMINE KINASE"/>
    <property type="match status" value="1"/>
</dbReference>
<dbReference type="Proteomes" id="UP000237925">
    <property type="component" value="Chromosome"/>
</dbReference>
<keyword evidence="4" id="KW-0808">Transferase</keyword>
<gene>
    <name evidence="4" type="ORF">C6568_09220</name>
</gene>
<proteinExistence type="predicted"/>
<evidence type="ECO:0000256" key="1">
    <source>
        <dbReference type="ARBA" id="ARBA00022741"/>
    </source>
</evidence>
<dbReference type="InterPro" id="IPR002575">
    <property type="entry name" value="Aminoglycoside_PTrfase"/>
</dbReference>
<evidence type="ECO:0000313" key="5">
    <source>
        <dbReference type="Proteomes" id="UP000237925"/>
    </source>
</evidence>
<sequence length="369" mass="41838">MSDFPASAPSSTASAPVTWSDPDRQRAFEAWLAPLAELHQLQRRTLRPASSDASFRRYLRVDAQGGATFIVMDAPPRLEDCRPFVHVQALMQEAGLLVPQILAWDEAQGFMLLSDVGRQTVIERLDERDPQAAHAWYMQAVDVLLDWQRATREGALPPYDEALLRRELQLFPDWYIARHRGVQLTEAQQQVLARSFDAIVRDNLAAPRVFVHRDFMMRNLMPGADGRLAVLDFQDAVLGPITYDIASLLRDAFISWDEEFVIDITVRYWERARRAGLLGAQSASGFGADFGEFYRAVDWMALQRHLKVAGIFARLTLRDGKPRYLADAPRFIGYIRQTCGRYRELAPLARLVDEIEGTQAAAGWAFGRM</sequence>
<dbReference type="AlphaFoldDB" id="A0A2R3QCB7"/>
<feature type="domain" description="Aminoglycoside phosphotransferase" evidence="3">
    <location>
        <begin position="45"/>
        <end position="276"/>
    </location>
</feature>
<keyword evidence="2" id="KW-0067">ATP-binding</keyword>
<keyword evidence="5" id="KW-1185">Reference proteome</keyword>
<dbReference type="Gene3D" id="3.90.1200.10">
    <property type="match status" value="1"/>
</dbReference>
<dbReference type="GO" id="GO:0016740">
    <property type="term" value="F:transferase activity"/>
    <property type="evidence" value="ECO:0007669"/>
    <property type="project" value="UniProtKB-KW"/>
</dbReference>
<name>A0A2R3QCB7_9BURK</name>
<dbReference type="InterPro" id="IPR011009">
    <property type="entry name" value="Kinase-like_dom_sf"/>
</dbReference>
<accession>A0A2R3QCB7</accession>
<dbReference type="SUPFAM" id="SSF56112">
    <property type="entry name" value="Protein kinase-like (PK-like)"/>
    <property type="match status" value="1"/>
</dbReference>
<dbReference type="GO" id="GO:0005524">
    <property type="term" value="F:ATP binding"/>
    <property type="evidence" value="ECO:0007669"/>
    <property type="project" value="UniProtKB-KW"/>
</dbReference>
<reference evidence="4 5" key="1">
    <citation type="submission" date="2018-03" db="EMBL/GenBank/DDBJ databases">
        <title>Genome sequencing of Melaminivora sp.</title>
        <authorList>
            <person name="Kim S.-J."/>
            <person name="Heo J."/>
            <person name="Ahn J.-H."/>
            <person name="Kwon S.-W."/>
        </authorList>
    </citation>
    <scope>NUCLEOTIDE SEQUENCE [LARGE SCALE GENOMIC DNA]</scope>
    <source>
        <strain evidence="4 5">SC2-9</strain>
    </source>
</reference>
<evidence type="ECO:0000256" key="2">
    <source>
        <dbReference type="ARBA" id="ARBA00022840"/>
    </source>
</evidence>
<dbReference type="Gene3D" id="3.30.200.20">
    <property type="entry name" value="Phosphorylase Kinase, domain 1"/>
    <property type="match status" value="1"/>
</dbReference>
<dbReference type="Pfam" id="PF01636">
    <property type="entry name" value="APH"/>
    <property type="match status" value="1"/>
</dbReference>
<dbReference type="EMBL" id="CP027667">
    <property type="protein sequence ID" value="AVO49423.1"/>
    <property type="molecule type" value="Genomic_DNA"/>
</dbReference>
<keyword evidence="1" id="KW-0547">Nucleotide-binding</keyword>
<protein>
    <submittedName>
        <fullName evidence="4">Aminoglycoside phosphotransferase</fullName>
    </submittedName>
</protein>
<evidence type="ECO:0000259" key="3">
    <source>
        <dbReference type="Pfam" id="PF01636"/>
    </source>
</evidence>
<dbReference type="KEGG" id="mela:C6568_09220"/>
<dbReference type="PANTHER" id="PTHR33540">
    <property type="entry name" value="TRNA THREONYLCARBAMOYLADENOSINE BIOSYNTHESIS PROTEIN TSAE"/>
    <property type="match status" value="1"/>
</dbReference>
<dbReference type="OrthoDB" id="9809275at2"/>
<organism evidence="4 5">
    <name type="scientific">Melaminivora suipulveris</name>
    <dbReference type="NCBI Taxonomy" id="2109913"/>
    <lineage>
        <taxon>Bacteria</taxon>
        <taxon>Pseudomonadati</taxon>
        <taxon>Pseudomonadota</taxon>
        <taxon>Betaproteobacteria</taxon>
        <taxon>Burkholderiales</taxon>
        <taxon>Comamonadaceae</taxon>
        <taxon>Melaminivora</taxon>
    </lineage>
</organism>
<dbReference type="RefSeq" id="WP_106683856.1">
    <property type="nucleotide sequence ID" value="NZ_CP027667.1"/>
</dbReference>
<evidence type="ECO:0000313" key="4">
    <source>
        <dbReference type="EMBL" id="AVO49423.1"/>
    </source>
</evidence>